<proteinExistence type="predicted"/>
<evidence type="ECO:0000313" key="3">
    <source>
        <dbReference type="Proteomes" id="UP000017938"/>
    </source>
</evidence>
<dbReference type="Proteomes" id="UP001139365">
    <property type="component" value="Unassembled WGS sequence"/>
</dbReference>
<name>R6TUB4_9BACT</name>
<evidence type="ECO:0000313" key="2">
    <source>
        <dbReference type="EMBL" id="MCI5756429.1"/>
    </source>
</evidence>
<dbReference type="AlphaFoldDB" id="R6TUB4"/>
<evidence type="ECO:0000313" key="4">
    <source>
        <dbReference type="Proteomes" id="UP001139365"/>
    </source>
</evidence>
<organism evidence="1 3">
    <name type="scientific">Candidatus Colimorpha enterica</name>
    <dbReference type="NCBI Taxonomy" id="3083063"/>
    <lineage>
        <taxon>Bacteria</taxon>
        <taxon>Pseudomonadati</taxon>
        <taxon>Bacteroidota</taxon>
        <taxon>Bacteroidia</taxon>
        <taxon>Bacteroidales</taxon>
        <taxon>Candidatus Colimorpha</taxon>
    </lineage>
</organism>
<reference evidence="1" key="1">
    <citation type="submission" date="2012-11" db="EMBL/GenBank/DDBJ databases">
        <title>Dependencies among metagenomic species, viruses, plasmids and units of genetic variation.</title>
        <authorList>
            <person name="Nielsen H.B."/>
            <person name="Almeida M."/>
            <person name="Juncker A.S."/>
            <person name="Rasmussen S."/>
            <person name="Li J."/>
            <person name="Sunagawa S."/>
            <person name="Plichta D."/>
            <person name="Gautier L."/>
            <person name="Le Chatelier E."/>
            <person name="Peletier E."/>
            <person name="Bonde I."/>
            <person name="Nielsen T."/>
            <person name="Manichanh C."/>
            <person name="Arumugam M."/>
            <person name="Batto J."/>
            <person name="Santos M.B.Q.D."/>
            <person name="Blom N."/>
            <person name="Borruel N."/>
            <person name="Burgdorf K.S."/>
            <person name="Boumezbeur F."/>
            <person name="Casellas F."/>
            <person name="Dore J."/>
            <person name="Guarner F."/>
            <person name="Hansen T."/>
            <person name="Hildebrand F."/>
            <person name="Kaas R.S."/>
            <person name="Kennedy S."/>
            <person name="Kristiansen K."/>
            <person name="Kultima J.R."/>
            <person name="Leonard P."/>
            <person name="Levenez F."/>
            <person name="Lund O."/>
            <person name="Moumen B."/>
            <person name="Le Paslier D."/>
            <person name="Pons N."/>
            <person name="Pedersen O."/>
            <person name="Prifti E."/>
            <person name="Qin J."/>
            <person name="Raes J."/>
            <person name="Tap J."/>
            <person name="Tims S."/>
            <person name="Ussery D.W."/>
            <person name="Yamada T."/>
            <person name="MetaHit consortium"/>
            <person name="Renault P."/>
            <person name="Sicheritz-Ponten T."/>
            <person name="Bork P."/>
            <person name="Wang J."/>
            <person name="Brunak S."/>
            <person name="Ehrlich S.D."/>
        </authorList>
    </citation>
    <scope>NUCLEOTIDE SEQUENCE [LARGE SCALE GENOMIC DNA]</scope>
</reference>
<sequence>MVLNSKETTIAYRCPACGKFILGMVGIFSLSGDLIKLKCDCGGSELKIAYTNDRKLRITVPCMFCPAPHTYVLSSGAFFDRDLLALSCTYSSLDICFIGNREKVIEAAKESDKQLLSLLEEAGFSGFDEFRNGRNAVSDDSSDNVDRDFRIDYAQIEDVVRFMLTELAEEGDITCGCHEGDTARYDFEFCGDSVRIFCRTCGYEKQIPMSSTLAANAFLHTDRLELEKKADKT</sequence>
<gene>
    <name evidence="1" type="ORF">BN580_01235</name>
    <name evidence="2" type="ORF">MR241_09085</name>
</gene>
<protein>
    <submittedName>
        <fullName evidence="1">Uncharacterized protein</fullName>
    </submittedName>
</protein>
<reference evidence="2 4" key="2">
    <citation type="submission" date="2022-03" db="EMBL/GenBank/DDBJ databases">
        <title>Metagenome-assembled genomes from swine fecal metagenomes.</title>
        <authorList>
            <person name="Holman D.B."/>
            <person name="Kommadath A."/>
        </authorList>
    </citation>
    <scope>NUCLEOTIDE SEQUENCE [LARGE SCALE GENOMIC DNA]</scope>
    <source>
        <strain evidence="2">SUG147</strain>
    </source>
</reference>
<dbReference type="EMBL" id="JALEMU010000153">
    <property type="protein sequence ID" value="MCI5756429.1"/>
    <property type="molecule type" value="Genomic_DNA"/>
</dbReference>
<dbReference type="STRING" id="1263015.BN580_01235"/>
<comment type="caution">
    <text evidence="1">The sequence shown here is derived from an EMBL/GenBank/DDBJ whole genome shotgun (WGS) entry which is preliminary data.</text>
</comment>
<dbReference type="EMBL" id="CBFW010000159">
    <property type="protein sequence ID" value="CDC73414.1"/>
    <property type="molecule type" value="Genomic_DNA"/>
</dbReference>
<dbReference type="Proteomes" id="UP000017938">
    <property type="component" value="Unassembled WGS sequence"/>
</dbReference>
<evidence type="ECO:0000313" key="1">
    <source>
        <dbReference type="EMBL" id="CDC73414.1"/>
    </source>
</evidence>
<accession>R6TUB4</accession>